<evidence type="ECO:0000313" key="2">
    <source>
        <dbReference type="EMBL" id="MFC5513509.1"/>
    </source>
</evidence>
<sequence length="132" mass="14303">MRQLLLISGACLLTYMSPTALAADLFVIVHPGVTIAAEDIRDVFIGDKQIAGNVKLILMDNASAQKDFLERVVKISPVKYANVWTKKGFREGMNAPELKNNDAEVISAVKSTPGAIGYVSSIPPGLRVVKKY</sequence>
<evidence type="ECO:0000256" key="1">
    <source>
        <dbReference type="SAM" id="SignalP"/>
    </source>
</evidence>
<dbReference type="RefSeq" id="WP_379725806.1">
    <property type="nucleotide sequence ID" value="NZ_JBHSMS010000072.1"/>
</dbReference>
<dbReference type="EMBL" id="JBHSMS010000072">
    <property type="protein sequence ID" value="MFC5513509.1"/>
    <property type="molecule type" value="Genomic_DNA"/>
</dbReference>
<reference evidence="3" key="1">
    <citation type="journal article" date="2019" name="Int. J. Syst. Evol. Microbiol.">
        <title>The Global Catalogue of Microorganisms (GCM) 10K type strain sequencing project: providing services to taxonomists for standard genome sequencing and annotation.</title>
        <authorList>
            <consortium name="The Broad Institute Genomics Platform"/>
            <consortium name="The Broad Institute Genome Sequencing Center for Infectious Disease"/>
            <person name="Wu L."/>
            <person name="Ma J."/>
        </authorList>
    </citation>
    <scope>NUCLEOTIDE SEQUENCE [LARGE SCALE GENOMIC DNA]</scope>
    <source>
        <strain evidence="3">CCUG 38813</strain>
    </source>
</reference>
<proteinExistence type="predicted"/>
<keyword evidence="1" id="KW-0732">Signal</keyword>
<evidence type="ECO:0008006" key="4">
    <source>
        <dbReference type="Google" id="ProtNLM"/>
    </source>
</evidence>
<name>A0ABW0PLL9_9BURK</name>
<dbReference type="SUPFAM" id="SSF53850">
    <property type="entry name" value="Periplasmic binding protein-like II"/>
    <property type="match status" value="1"/>
</dbReference>
<feature type="signal peptide" evidence="1">
    <location>
        <begin position="1"/>
        <end position="22"/>
    </location>
</feature>
<keyword evidence="3" id="KW-1185">Reference proteome</keyword>
<feature type="chain" id="PRO_5045731842" description="Phosphate ABC transporter substrate-binding protein" evidence="1">
    <location>
        <begin position="23"/>
        <end position="132"/>
    </location>
</feature>
<accession>A0ABW0PLL9</accession>
<protein>
    <recommendedName>
        <fullName evidence="4">Phosphate ABC transporter substrate-binding protein</fullName>
    </recommendedName>
</protein>
<gene>
    <name evidence="2" type="ORF">ACFPOU_20630</name>
</gene>
<organism evidence="2 3">
    <name type="scientific">Massilia jejuensis</name>
    <dbReference type="NCBI Taxonomy" id="648894"/>
    <lineage>
        <taxon>Bacteria</taxon>
        <taxon>Pseudomonadati</taxon>
        <taxon>Pseudomonadota</taxon>
        <taxon>Betaproteobacteria</taxon>
        <taxon>Burkholderiales</taxon>
        <taxon>Oxalobacteraceae</taxon>
        <taxon>Telluria group</taxon>
        <taxon>Massilia</taxon>
    </lineage>
</organism>
<dbReference type="Gene3D" id="3.40.190.10">
    <property type="entry name" value="Periplasmic binding protein-like II"/>
    <property type="match status" value="1"/>
</dbReference>
<dbReference type="Proteomes" id="UP001596031">
    <property type="component" value="Unassembled WGS sequence"/>
</dbReference>
<comment type="caution">
    <text evidence="2">The sequence shown here is derived from an EMBL/GenBank/DDBJ whole genome shotgun (WGS) entry which is preliminary data.</text>
</comment>
<evidence type="ECO:0000313" key="3">
    <source>
        <dbReference type="Proteomes" id="UP001596031"/>
    </source>
</evidence>